<name>A0A9P7Z9C3_9HELO</name>
<evidence type="ECO:0000313" key="2">
    <source>
        <dbReference type="EMBL" id="KAG9247750.1"/>
    </source>
</evidence>
<proteinExistence type="predicted"/>
<feature type="transmembrane region" description="Helical" evidence="1">
    <location>
        <begin position="92"/>
        <end position="111"/>
    </location>
</feature>
<dbReference type="EMBL" id="MU253764">
    <property type="protein sequence ID" value="KAG9247750.1"/>
    <property type="molecule type" value="Genomic_DNA"/>
</dbReference>
<keyword evidence="1" id="KW-0472">Membrane</keyword>
<comment type="caution">
    <text evidence="2">The sequence shown here is derived from an EMBL/GenBank/DDBJ whole genome shotgun (WGS) entry which is preliminary data.</text>
</comment>
<evidence type="ECO:0000256" key="1">
    <source>
        <dbReference type="SAM" id="Phobius"/>
    </source>
</evidence>
<organism evidence="2 3">
    <name type="scientific">Calycina marina</name>
    <dbReference type="NCBI Taxonomy" id="1763456"/>
    <lineage>
        <taxon>Eukaryota</taxon>
        <taxon>Fungi</taxon>
        <taxon>Dikarya</taxon>
        <taxon>Ascomycota</taxon>
        <taxon>Pezizomycotina</taxon>
        <taxon>Leotiomycetes</taxon>
        <taxon>Helotiales</taxon>
        <taxon>Pezizellaceae</taxon>
        <taxon>Calycina</taxon>
    </lineage>
</organism>
<keyword evidence="1" id="KW-0812">Transmembrane</keyword>
<feature type="transmembrane region" description="Helical" evidence="1">
    <location>
        <begin position="62"/>
        <end position="80"/>
    </location>
</feature>
<gene>
    <name evidence="2" type="ORF">BJ878DRAFT_477122</name>
</gene>
<dbReference type="OrthoDB" id="5402816at2759"/>
<evidence type="ECO:0000313" key="3">
    <source>
        <dbReference type="Proteomes" id="UP000887226"/>
    </source>
</evidence>
<accession>A0A9P7Z9C3</accession>
<dbReference type="Proteomes" id="UP000887226">
    <property type="component" value="Unassembled WGS sequence"/>
</dbReference>
<reference evidence="2" key="1">
    <citation type="journal article" date="2021" name="IMA Fungus">
        <title>Genomic characterization of three marine fungi, including Emericellopsis atlantica sp. nov. with signatures of a generalist lifestyle and marine biomass degradation.</title>
        <authorList>
            <person name="Hagestad O.C."/>
            <person name="Hou L."/>
            <person name="Andersen J.H."/>
            <person name="Hansen E.H."/>
            <person name="Altermark B."/>
            <person name="Li C."/>
            <person name="Kuhnert E."/>
            <person name="Cox R.J."/>
            <person name="Crous P.W."/>
            <person name="Spatafora J.W."/>
            <person name="Lail K."/>
            <person name="Amirebrahimi M."/>
            <person name="Lipzen A."/>
            <person name="Pangilinan J."/>
            <person name="Andreopoulos W."/>
            <person name="Hayes R.D."/>
            <person name="Ng V."/>
            <person name="Grigoriev I.V."/>
            <person name="Jackson S.A."/>
            <person name="Sutton T.D.S."/>
            <person name="Dobson A.D.W."/>
            <person name="Rama T."/>
        </authorList>
    </citation>
    <scope>NUCLEOTIDE SEQUENCE</scope>
    <source>
        <strain evidence="2">TRa3180A</strain>
    </source>
</reference>
<dbReference type="AlphaFoldDB" id="A0A9P7Z9C3"/>
<keyword evidence="3" id="KW-1185">Reference proteome</keyword>
<sequence length="127" mass="13714">MVDLGCTTKASSQFNLNVPVCSAINATHCTTSLLDPVLHGTSLHAEFGDWAELQGESRATIIAIKMAPLPLLVFLSSAHQLSKRGNWASHEAGVIVVFCIVFIVATGLISLRISRCLAKRRAAREDR</sequence>
<keyword evidence="1" id="KW-1133">Transmembrane helix</keyword>
<protein>
    <submittedName>
        <fullName evidence="2">Uncharacterized protein</fullName>
    </submittedName>
</protein>